<evidence type="ECO:0000313" key="1">
    <source>
        <dbReference type="EMBL" id="ELZ20843.1"/>
    </source>
</evidence>
<comment type="caution">
    <text evidence="1">The sequence shown here is derived from an EMBL/GenBank/DDBJ whole genome shotgun (WGS) entry which is preliminary data.</text>
</comment>
<sequence length="107" mass="12434">MDRVCDCIDESVELISSWIPFEDVAERIEVFLDFFLTRAIQIQQFLILDLLKDASLIVLGFILVSTSVEFRLYSKSRGRLDFCPHCIVTLEARIRNRVIPVTRVIQD</sequence>
<reference evidence="1" key="1">
    <citation type="journal article" date="2014" name="PLoS Genet.">
        <title>Phylogenetically driven sequencing of extremely halophilic archaea reveals strategies for static and dynamic osmo-response.</title>
        <authorList>
            <person name="Becker E.A."/>
            <person name="Seitzer P.M."/>
            <person name="Tritt A."/>
            <person name="Larsen D."/>
            <person name="Krusor M."/>
            <person name="Yao A.I."/>
            <person name="Wu D."/>
            <person name="Madern D."/>
            <person name="Eisen J.A."/>
            <person name="Darling A.E."/>
            <person name="Facciotti M.T."/>
        </authorList>
    </citation>
    <scope>NUCLEOTIDE SEQUENCE [LARGE SCALE GENOMIC DNA]</scope>
    <source>
        <strain evidence="1">2-9-1</strain>
    </source>
</reference>
<gene>
    <name evidence="1" type="ORF">C475_19628</name>
</gene>
<keyword evidence="2" id="KW-1185">Reference proteome</keyword>
<proteinExistence type="predicted"/>
<dbReference type="EMBL" id="AOIU01000044">
    <property type="protein sequence ID" value="ELZ20843.1"/>
    <property type="molecule type" value="Genomic_DNA"/>
</dbReference>
<dbReference type="AlphaFoldDB" id="M0CDW5"/>
<organism evidence="1 2">
    <name type="scientific">Halosimplex carlsbadense 2-9-1</name>
    <dbReference type="NCBI Taxonomy" id="797114"/>
    <lineage>
        <taxon>Archaea</taxon>
        <taxon>Methanobacteriati</taxon>
        <taxon>Methanobacteriota</taxon>
        <taxon>Stenosarchaea group</taxon>
        <taxon>Halobacteria</taxon>
        <taxon>Halobacteriales</taxon>
        <taxon>Haloarculaceae</taxon>
        <taxon>Halosimplex</taxon>
    </lineage>
</organism>
<dbReference type="Proteomes" id="UP000011626">
    <property type="component" value="Unassembled WGS sequence"/>
</dbReference>
<accession>M0CDW5</accession>
<evidence type="ECO:0000313" key="2">
    <source>
        <dbReference type="Proteomes" id="UP000011626"/>
    </source>
</evidence>
<protein>
    <submittedName>
        <fullName evidence="1">Uncharacterized protein</fullName>
    </submittedName>
</protein>
<name>M0CDW5_9EURY</name>